<dbReference type="InterPro" id="IPR012319">
    <property type="entry name" value="FPG_cat"/>
</dbReference>
<dbReference type="GO" id="GO:0140078">
    <property type="term" value="F:class I DNA-(apurinic or apyrimidinic site) endonuclease activity"/>
    <property type="evidence" value="ECO:0007669"/>
    <property type="project" value="UniProtKB-EC"/>
</dbReference>
<evidence type="ECO:0000256" key="15">
    <source>
        <dbReference type="ARBA" id="ARBA00023239"/>
    </source>
</evidence>
<evidence type="ECO:0000256" key="5">
    <source>
        <dbReference type="ARBA" id="ARBA00012024"/>
    </source>
</evidence>
<organism evidence="24 27">
    <name type="scientific">Staphylococcus gallinarum</name>
    <dbReference type="NCBI Taxonomy" id="1293"/>
    <lineage>
        <taxon>Bacteria</taxon>
        <taxon>Bacillati</taxon>
        <taxon>Bacillota</taxon>
        <taxon>Bacilli</taxon>
        <taxon>Bacillales</taxon>
        <taxon>Staphylococcaceae</taxon>
        <taxon>Staphylococcus</taxon>
    </lineage>
</organism>
<dbReference type="Pfam" id="PF06827">
    <property type="entry name" value="zf-FPG_IleRS"/>
    <property type="match status" value="1"/>
</dbReference>
<dbReference type="GO" id="GO:0003684">
    <property type="term" value="F:damaged DNA binding"/>
    <property type="evidence" value="ECO:0007669"/>
    <property type="project" value="InterPro"/>
</dbReference>
<evidence type="ECO:0000256" key="6">
    <source>
        <dbReference type="ARBA" id="ARBA00012720"/>
    </source>
</evidence>
<comment type="subunit">
    <text evidence="4">Monomer.</text>
</comment>
<reference evidence="23 28" key="3">
    <citation type="submission" date="2019-07" db="EMBL/GenBank/DDBJ databases">
        <title>Whole genome shotgun sequence of Staphylococcus gallinarum NBRC 109767.</title>
        <authorList>
            <person name="Hosoyama A."/>
            <person name="Uohara A."/>
            <person name="Ohji S."/>
            <person name="Ichikawa N."/>
        </authorList>
    </citation>
    <scope>NUCLEOTIDE SEQUENCE [LARGE SCALE GENOMIC DNA]</scope>
    <source>
        <strain evidence="23 28">NBRC 109767</strain>
    </source>
</reference>
<protein>
    <recommendedName>
        <fullName evidence="7">Formamidopyrimidine-DNA glycosylase</fullName>
        <ecNumber evidence="5">3.2.2.23</ecNumber>
        <ecNumber evidence="6">4.2.99.18</ecNumber>
    </recommendedName>
    <alternativeName>
        <fullName evidence="18">DNA-(apurinic or apyrimidinic site) lyase MutM</fullName>
    </alternativeName>
</protein>
<dbReference type="SMART" id="SM01232">
    <property type="entry name" value="H2TH"/>
    <property type="match status" value="1"/>
</dbReference>
<evidence type="ECO:0000256" key="11">
    <source>
        <dbReference type="ARBA" id="ARBA00022801"/>
    </source>
</evidence>
<evidence type="ECO:0000256" key="17">
    <source>
        <dbReference type="ARBA" id="ARBA00023295"/>
    </source>
</evidence>
<keyword evidence="13" id="KW-0238">DNA-binding</keyword>
<evidence type="ECO:0000313" key="28">
    <source>
        <dbReference type="Proteomes" id="UP000321057"/>
    </source>
</evidence>
<comment type="cofactor">
    <cofactor evidence="2">
        <name>Zn(2+)</name>
        <dbReference type="ChEBI" id="CHEBI:29105"/>
    </cofactor>
</comment>
<evidence type="ECO:0000256" key="16">
    <source>
        <dbReference type="ARBA" id="ARBA00023268"/>
    </source>
</evidence>
<dbReference type="Proteomes" id="UP000321057">
    <property type="component" value="Unassembled WGS sequence"/>
</dbReference>
<dbReference type="InterPro" id="IPR035937">
    <property type="entry name" value="FPG_N"/>
</dbReference>
<dbReference type="EC" id="3.2.2.23" evidence="5"/>
<dbReference type="InterPro" id="IPR000214">
    <property type="entry name" value="Znf_DNA_glyclase/AP_lyase"/>
</dbReference>
<keyword evidence="9" id="KW-0227">DNA damage</keyword>
<evidence type="ECO:0000259" key="22">
    <source>
        <dbReference type="PROSITE" id="PS51068"/>
    </source>
</evidence>
<proteinExistence type="inferred from homology"/>
<dbReference type="PROSITE" id="PS01242">
    <property type="entry name" value="ZF_FPG_1"/>
    <property type="match status" value="1"/>
</dbReference>
<dbReference type="AlphaFoldDB" id="A0A0D0SR48"/>
<sequence length="290" mass="33514">MPELPEVEHVKRGIEPFVVDQKIVGVHFSNKVKEGKAANKETIIKGMELDTFQMFTQQFIIEKVERRSKYIVFYLKKQHEHRILISHLGMAGGFFVVDKIEDITNTNYRKHWHVVFKLANGKLLVYSDIRRFGEIRNVASFDAYPSFLEIAPEPFEDGALSHYLSWFDKKLYQNKPIKQMILDHRVISGCGNIYACEALFRAGIHPARLSKDLKHQEREMVFYYVREVLEVGIKNGGTSISDYLHADGSKGTMQLHLNVYKQKQCKVCGTDIETQVIATRNSHFCPTCQK</sequence>
<dbReference type="SUPFAM" id="SSF46946">
    <property type="entry name" value="S13-like H2TH domain"/>
    <property type="match status" value="1"/>
</dbReference>
<keyword evidence="28" id="KW-1185">Reference proteome</keyword>
<dbReference type="Proteomes" id="UP000255277">
    <property type="component" value="Unassembled WGS sequence"/>
</dbReference>
<dbReference type="InterPro" id="IPR015887">
    <property type="entry name" value="DNA_glyclase_Znf_dom_DNA_BS"/>
</dbReference>
<dbReference type="Proteomes" id="UP000283576">
    <property type="component" value="Unassembled WGS sequence"/>
</dbReference>
<evidence type="ECO:0000256" key="14">
    <source>
        <dbReference type="ARBA" id="ARBA00023204"/>
    </source>
</evidence>
<evidence type="ECO:0000256" key="20">
    <source>
        <dbReference type="PROSITE-ProRule" id="PRU00391"/>
    </source>
</evidence>
<accession>A0A0D0SR48</accession>
<keyword evidence="12" id="KW-0862">Zinc</keyword>
<dbReference type="NCBIfam" id="TIGR00577">
    <property type="entry name" value="fpg"/>
    <property type="match status" value="1"/>
</dbReference>
<evidence type="ECO:0000256" key="18">
    <source>
        <dbReference type="ARBA" id="ARBA00030638"/>
    </source>
</evidence>
<evidence type="ECO:0000259" key="21">
    <source>
        <dbReference type="PROSITE" id="PS51066"/>
    </source>
</evidence>
<evidence type="ECO:0000313" key="26">
    <source>
        <dbReference type="Proteomes" id="UP000255277"/>
    </source>
</evidence>
<comment type="similarity">
    <text evidence="3">Belongs to the FPG family.</text>
</comment>
<evidence type="ECO:0000256" key="4">
    <source>
        <dbReference type="ARBA" id="ARBA00011245"/>
    </source>
</evidence>
<dbReference type="EMBL" id="QXRZ01000005">
    <property type="protein sequence ID" value="RIL42320.1"/>
    <property type="molecule type" value="Genomic_DNA"/>
</dbReference>
<dbReference type="PANTHER" id="PTHR22993:SF9">
    <property type="entry name" value="FORMAMIDOPYRIMIDINE-DNA GLYCOSYLASE"/>
    <property type="match status" value="1"/>
</dbReference>
<dbReference type="InterPro" id="IPR010663">
    <property type="entry name" value="Znf_FPG/IleRS"/>
</dbReference>
<reference evidence="25 26" key="2">
    <citation type="submission" date="2018-06" db="EMBL/GenBank/DDBJ databases">
        <authorList>
            <consortium name="Pathogen Informatics"/>
            <person name="Doyle S."/>
        </authorList>
    </citation>
    <scope>NUCLEOTIDE SEQUENCE [LARGE SCALE GENOMIC DNA]</scope>
    <source>
        <strain evidence="25 26">NCTC12195</strain>
    </source>
</reference>
<dbReference type="InterPro" id="IPR010979">
    <property type="entry name" value="Ribosomal_uS13-like_H2TH"/>
</dbReference>
<dbReference type="STRING" id="1293.SH09_04595"/>
<dbReference type="InterPro" id="IPR020629">
    <property type="entry name" value="FPG_Glyclase"/>
</dbReference>
<dbReference type="GO" id="GO:0034039">
    <property type="term" value="F:8-oxo-7,8-dihydroguanine DNA N-glycosylase activity"/>
    <property type="evidence" value="ECO:0007669"/>
    <property type="project" value="TreeGrafter"/>
</dbReference>
<keyword evidence="16" id="KW-0511">Multifunctional enzyme</keyword>
<dbReference type="GeneID" id="93844956"/>
<dbReference type="EMBL" id="UHDK01000001">
    <property type="protein sequence ID" value="SUM33504.1"/>
    <property type="molecule type" value="Genomic_DNA"/>
</dbReference>
<evidence type="ECO:0000256" key="3">
    <source>
        <dbReference type="ARBA" id="ARBA00009409"/>
    </source>
</evidence>
<dbReference type="Pfam" id="PF06831">
    <property type="entry name" value="H2TH"/>
    <property type="match status" value="1"/>
</dbReference>
<dbReference type="Gene3D" id="3.20.190.10">
    <property type="entry name" value="MutM-like, N-terminal"/>
    <property type="match status" value="1"/>
</dbReference>
<dbReference type="SUPFAM" id="SSF81624">
    <property type="entry name" value="N-terminal domain of MutM-like DNA repair proteins"/>
    <property type="match status" value="1"/>
</dbReference>
<evidence type="ECO:0000313" key="24">
    <source>
        <dbReference type="EMBL" id="RIL42320.1"/>
    </source>
</evidence>
<keyword evidence="8" id="KW-0479">Metal-binding</keyword>
<dbReference type="NCBIfam" id="NF002211">
    <property type="entry name" value="PRK01103.1"/>
    <property type="match status" value="1"/>
</dbReference>
<dbReference type="Gene3D" id="1.10.8.50">
    <property type="match status" value="1"/>
</dbReference>
<dbReference type="EC" id="4.2.99.18" evidence="6"/>
<keyword evidence="14" id="KW-0234">DNA repair</keyword>
<evidence type="ECO:0000256" key="19">
    <source>
        <dbReference type="ARBA" id="ARBA00044632"/>
    </source>
</evidence>
<name>A0A0D0SR48_STAGA</name>
<dbReference type="Pfam" id="PF01149">
    <property type="entry name" value="Fapy_DNA_glyco"/>
    <property type="match status" value="1"/>
</dbReference>
<reference evidence="24 27" key="1">
    <citation type="journal article" date="2016" name="Front. Microbiol.">
        <title>Comprehensive Phylogenetic Analysis of Bovine Non-aureus Staphylococci Species Based on Whole-Genome Sequencing.</title>
        <authorList>
            <person name="Naushad S."/>
            <person name="Barkema H.W."/>
            <person name="Luby C."/>
            <person name="Condas L.A."/>
            <person name="Nobrega D.B."/>
            <person name="Carson D.A."/>
            <person name="De Buck J."/>
        </authorList>
    </citation>
    <scope>NUCLEOTIDE SEQUENCE [LARGE SCALE GENOMIC DNA]</scope>
    <source>
        <strain evidence="24 27">SNUC 1388</strain>
    </source>
</reference>
<dbReference type="CDD" id="cd08966">
    <property type="entry name" value="EcFpg-like_N"/>
    <property type="match status" value="1"/>
</dbReference>
<comment type="catalytic activity">
    <reaction evidence="1">
        <text>Hydrolysis of DNA containing ring-opened 7-methylguanine residues, releasing 2,6-diamino-4-hydroxy-5-(N-methyl)formamidopyrimidine.</text>
        <dbReference type="EC" id="3.2.2.23"/>
    </reaction>
</comment>
<evidence type="ECO:0000256" key="1">
    <source>
        <dbReference type="ARBA" id="ARBA00001668"/>
    </source>
</evidence>
<dbReference type="EMBL" id="BKAX01000003">
    <property type="protein sequence ID" value="GEQ05383.1"/>
    <property type="molecule type" value="Genomic_DNA"/>
</dbReference>
<evidence type="ECO:0000256" key="13">
    <source>
        <dbReference type="ARBA" id="ARBA00023125"/>
    </source>
</evidence>
<feature type="domain" description="FPG-type" evidence="21">
    <location>
        <begin position="258"/>
        <end position="290"/>
    </location>
</feature>
<feature type="domain" description="Formamidopyrimidine-DNA glycosylase catalytic" evidence="22">
    <location>
        <begin position="2"/>
        <end position="133"/>
    </location>
</feature>
<evidence type="ECO:0000256" key="2">
    <source>
        <dbReference type="ARBA" id="ARBA00001947"/>
    </source>
</evidence>
<evidence type="ECO:0000256" key="10">
    <source>
        <dbReference type="ARBA" id="ARBA00022771"/>
    </source>
</evidence>
<dbReference type="SUPFAM" id="SSF57716">
    <property type="entry name" value="Glucocorticoid receptor-like (DNA-binding domain)"/>
    <property type="match status" value="1"/>
</dbReference>
<keyword evidence="10 20" id="KW-0863">Zinc-finger</keyword>
<dbReference type="GO" id="GO:0008270">
    <property type="term" value="F:zinc ion binding"/>
    <property type="evidence" value="ECO:0007669"/>
    <property type="project" value="UniProtKB-KW"/>
</dbReference>
<dbReference type="FunFam" id="1.10.8.50:FF:000003">
    <property type="entry name" value="Formamidopyrimidine-DNA glycosylase"/>
    <property type="match status" value="1"/>
</dbReference>
<comment type="catalytic activity">
    <reaction evidence="19">
        <text>2'-deoxyribonucleotide-(2'-deoxyribose 5'-phosphate)-2'-deoxyribonucleotide-DNA = a 3'-end 2'-deoxyribonucleotide-(2,3-dehydro-2,3-deoxyribose 5'-phosphate)-DNA + a 5'-end 5'-phospho-2'-deoxyribonucleoside-DNA + H(+)</text>
        <dbReference type="Rhea" id="RHEA:66592"/>
        <dbReference type="Rhea" id="RHEA-COMP:13180"/>
        <dbReference type="Rhea" id="RHEA-COMP:16897"/>
        <dbReference type="Rhea" id="RHEA-COMP:17067"/>
        <dbReference type="ChEBI" id="CHEBI:15378"/>
        <dbReference type="ChEBI" id="CHEBI:136412"/>
        <dbReference type="ChEBI" id="CHEBI:157695"/>
        <dbReference type="ChEBI" id="CHEBI:167181"/>
        <dbReference type="EC" id="4.2.99.18"/>
    </reaction>
</comment>
<keyword evidence="17 24" id="KW-0326">Glycosidase</keyword>
<dbReference type="GO" id="GO:0006284">
    <property type="term" value="P:base-excision repair"/>
    <property type="evidence" value="ECO:0007669"/>
    <property type="project" value="InterPro"/>
</dbReference>
<dbReference type="InterPro" id="IPR015886">
    <property type="entry name" value="H2TH_FPG"/>
</dbReference>
<evidence type="ECO:0000313" key="27">
    <source>
        <dbReference type="Proteomes" id="UP000283576"/>
    </source>
</evidence>
<evidence type="ECO:0000313" key="23">
    <source>
        <dbReference type="EMBL" id="GEQ05383.1"/>
    </source>
</evidence>
<dbReference type="PANTHER" id="PTHR22993">
    <property type="entry name" value="FORMAMIDOPYRIMIDINE-DNA GLYCOSYLASE"/>
    <property type="match status" value="1"/>
</dbReference>
<keyword evidence="11 24" id="KW-0378">Hydrolase</keyword>
<evidence type="ECO:0000256" key="12">
    <source>
        <dbReference type="ARBA" id="ARBA00022833"/>
    </source>
</evidence>
<dbReference type="OrthoDB" id="9800855at2"/>
<evidence type="ECO:0000256" key="9">
    <source>
        <dbReference type="ARBA" id="ARBA00022763"/>
    </source>
</evidence>
<dbReference type="GO" id="GO:0003690">
    <property type="term" value="F:double-stranded DNA binding"/>
    <property type="evidence" value="ECO:0007669"/>
    <property type="project" value="UniProtKB-ARBA"/>
</dbReference>
<dbReference type="SMART" id="SM00898">
    <property type="entry name" value="Fapy_DNA_glyco"/>
    <property type="match status" value="1"/>
</dbReference>
<dbReference type="RefSeq" id="WP_042738450.1">
    <property type="nucleotide sequence ID" value="NZ_BKAX01000003.1"/>
</dbReference>
<keyword evidence="15 24" id="KW-0456">Lyase</keyword>
<evidence type="ECO:0000256" key="7">
    <source>
        <dbReference type="ARBA" id="ARBA00016240"/>
    </source>
</evidence>
<evidence type="ECO:0000256" key="8">
    <source>
        <dbReference type="ARBA" id="ARBA00022723"/>
    </source>
</evidence>
<dbReference type="PROSITE" id="PS51068">
    <property type="entry name" value="FPG_CAT"/>
    <property type="match status" value="1"/>
</dbReference>
<dbReference type="PROSITE" id="PS51066">
    <property type="entry name" value="ZF_FPG_2"/>
    <property type="match status" value="1"/>
</dbReference>
<evidence type="ECO:0000313" key="25">
    <source>
        <dbReference type="EMBL" id="SUM33504.1"/>
    </source>
</evidence>
<gene>
    <name evidence="25" type="primary">mutM</name>
    <name evidence="24" type="ORF">BUZ01_09010</name>
    <name evidence="25" type="ORF">NCTC12195_02969</name>
    <name evidence="23" type="ORF">SGA02_12110</name>
</gene>